<dbReference type="EMBL" id="KV419449">
    <property type="protein sequence ID" value="KZS87477.1"/>
    <property type="molecule type" value="Genomic_DNA"/>
</dbReference>
<sequence length="162" mass="17990">MVYHQNPGITAADNVPLRELLVMVDGHIQEWAVLDEGATICVIRKDLWEELHLPIQTAGRTGVEMADATMSQTEGIIRDLPILIGNLVVFIHAQVVEKAPFRLLLGRPLYQLTLAIREDTADGGMDVTFHDPGNRSHVVKMPTRERGIPRSSGHYVDFSTGK</sequence>
<evidence type="ECO:0008006" key="3">
    <source>
        <dbReference type="Google" id="ProtNLM"/>
    </source>
</evidence>
<dbReference type="AlphaFoldDB" id="A0A164N9C1"/>
<dbReference type="InterPro" id="IPR021109">
    <property type="entry name" value="Peptidase_aspartic_dom_sf"/>
</dbReference>
<dbReference type="CDD" id="cd00303">
    <property type="entry name" value="retropepsin_like"/>
    <property type="match status" value="1"/>
</dbReference>
<accession>A0A164N9C1</accession>
<reference evidence="1 2" key="1">
    <citation type="journal article" date="2016" name="Mol. Biol. Evol.">
        <title>Comparative Genomics of Early-Diverging Mushroom-Forming Fungi Provides Insights into the Origins of Lignocellulose Decay Capabilities.</title>
        <authorList>
            <person name="Nagy L.G."/>
            <person name="Riley R."/>
            <person name="Tritt A."/>
            <person name="Adam C."/>
            <person name="Daum C."/>
            <person name="Floudas D."/>
            <person name="Sun H."/>
            <person name="Yadav J.S."/>
            <person name="Pangilinan J."/>
            <person name="Larsson K.H."/>
            <person name="Matsuura K."/>
            <person name="Barry K."/>
            <person name="Labutti K."/>
            <person name="Kuo R."/>
            <person name="Ohm R.A."/>
            <person name="Bhattacharya S.S."/>
            <person name="Shirouzu T."/>
            <person name="Yoshinaga Y."/>
            <person name="Martin F.M."/>
            <person name="Grigoriev I.V."/>
            <person name="Hibbett D.S."/>
        </authorList>
    </citation>
    <scope>NUCLEOTIDE SEQUENCE [LARGE SCALE GENOMIC DNA]</scope>
    <source>
        <strain evidence="1 2">HHB9708</strain>
    </source>
</reference>
<protein>
    <recommendedName>
        <fullName evidence="3">Peptidase A2 domain-containing protein</fullName>
    </recommendedName>
</protein>
<gene>
    <name evidence="1" type="ORF">SISNIDRAFT_419547</name>
</gene>
<proteinExistence type="predicted"/>
<dbReference type="OrthoDB" id="5596707at2759"/>
<dbReference type="Pfam" id="PF13650">
    <property type="entry name" value="Asp_protease_2"/>
    <property type="match status" value="1"/>
</dbReference>
<dbReference type="Gene3D" id="2.40.70.10">
    <property type="entry name" value="Acid Proteases"/>
    <property type="match status" value="1"/>
</dbReference>
<organism evidence="1 2">
    <name type="scientific">Sistotremastrum niveocremeum HHB9708</name>
    <dbReference type="NCBI Taxonomy" id="1314777"/>
    <lineage>
        <taxon>Eukaryota</taxon>
        <taxon>Fungi</taxon>
        <taxon>Dikarya</taxon>
        <taxon>Basidiomycota</taxon>
        <taxon>Agaricomycotina</taxon>
        <taxon>Agaricomycetes</taxon>
        <taxon>Sistotremastrales</taxon>
        <taxon>Sistotremastraceae</taxon>
        <taxon>Sertulicium</taxon>
        <taxon>Sertulicium niveocremeum</taxon>
    </lineage>
</organism>
<evidence type="ECO:0000313" key="1">
    <source>
        <dbReference type="EMBL" id="KZS87477.1"/>
    </source>
</evidence>
<keyword evidence="2" id="KW-1185">Reference proteome</keyword>
<evidence type="ECO:0000313" key="2">
    <source>
        <dbReference type="Proteomes" id="UP000076722"/>
    </source>
</evidence>
<dbReference type="Proteomes" id="UP000076722">
    <property type="component" value="Unassembled WGS sequence"/>
</dbReference>
<name>A0A164N9C1_9AGAM</name>
<dbReference type="STRING" id="1314777.A0A164N9C1"/>